<dbReference type="AlphaFoldDB" id="A0A6N8FA30"/>
<evidence type="ECO:0000259" key="1">
    <source>
        <dbReference type="PROSITE" id="PS50801"/>
    </source>
</evidence>
<dbReference type="InterPro" id="IPR052746">
    <property type="entry name" value="MlaB_ABC_Transporter"/>
</dbReference>
<evidence type="ECO:0000313" key="3">
    <source>
        <dbReference type="Proteomes" id="UP000439994"/>
    </source>
</evidence>
<accession>A0A6N8FA30</accession>
<dbReference type="Proteomes" id="UP000439994">
    <property type="component" value="Unassembled WGS sequence"/>
</dbReference>
<dbReference type="InterPro" id="IPR058548">
    <property type="entry name" value="MlaB-like_STAS"/>
</dbReference>
<reference evidence="2 3" key="1">
    <citation type="submission" date="2019-11" db="EMBL/GenBank/DDBJ databases">
        <title>P. haliotis isolates from Z. marina roots.</title>
        <authorList>
            <person name="Cohen M."/>
            <person name="Jospin G."/>
            <person name="Eisen J.A."/>
            <person name="Coil D.A."/>
        </authorList>
    </citation>
    <scope>NUCLEOTIDE SEQUENCE [LARGE SCALE GENOMIC DNA]</scope>
    <source>
        <strain evidence="2 3">UCD-MCMsp1aY</strain>
    </source>
</reference>
<dbReference type="InterPro" id="IPR002645">
    <property type="entry name" value="STAS_dom"/>
</dbReference>
<sequence>MKLASKLHISEAEALSKSLIELLSSEQEVCIDISEVSDADTASLQVLCSLQKSLSLTDSAITWKGESESLSNIANQIGIKEFLKLPN</sequence>
<organism evidence="2 3">
    <name type="scientific">Psychrosphaera haliotis</name>
    <dbReference type="NCBI Taxonomy" id="555083"/>
    <lineage>
        <taxon>Bacteria</taxon>
        <taxon>Pseudomonadati</taxon>
        <taxon>Pseudomonadota</taxon>
        <taxon>Gammaproteobacteria</taxon>
        <taxon>Alteromonadales</taxon>
        <taxon>Pseudoalteromonadaceae</taxon>
        <taxon>Psychrosphaera</taxon>
    </lineage>
</organism>
<feature type="domain" description="STAS" evidence="1">
    <location>
        <begin position="1"/>
        <end position="87"/>
    </location>
</feature>
<dbReference type="SUPFAM" id="SSF52091">
    <property type="entry name" value="SpoIIaa-like"/>
    <property type="match status" value="1"/>
</dbReference>
<proteinExistence type="predicted"/>
<dbReference type="RefSeq" id="WP_155696775.1">
    <property type="nucleotide sequence ID" value="NZ_WOCD01000005.1"/>
</dbReference>
<comment type="caution">
    <text evidence="2">The sequence shown here is derived from an EMBL/GenBank/DDBJ whole genome shotgun (WGS) entry which is preliminary data.</text>
</comment>
<dbReference type="OrthoDB" id="6308343at2"/>
<dbReference type="PANTHER" id="PTHR35849">
    <property type="entry name" value="BLR2341 PROTEIN"/>
    <property type="match status" value="1"/>
</dbReference>
<keyword evidence="3" id="KW-1185">Reference proteome</keyword>
<dbReference type="PANTHER" id="PTHR35849:SF2">
    <property type="entry name" value="BLR2341 PROTEIN"/>
    <property type="match status" value="1"/>
</dbReference>
<dbReference type="Gene3D" id="3.30.750.24">
    <property type="entry name" value="STAS domain"/>
    <property type="match status" value="1"/>
</dbReference>
<dbReference type="Pfam" id="PF13466">
    <property type="entry name" value="STAS_2"/>
    <property type="match status" value="1"/>
</dbReference>
<protein>
    <submittedName>
        <fullName evidence="2">STAS domain-containing protein</fullName>
    </submittedName>
</protein>
<name>A0A6N8FA30_9GAMM</name>
<dbReference type="PROSITE" id="PS50801">
    <property type="entry name" value="STAS"/>
    <property type="match status" value="1"/>
</dbReference>
<dbReference type="InterPro" id="IPR036513">
    <property type="entry name" value="STAS_dom_sf"/>
</dbReference>
<evidence type="ECO:0000313" key="2">
    <source>
        <dbReference type="EMBL" id="MUH73475.1"/>
    </source>
</evidence>
<dbReference type="EMBL" id="WOCD01000005">
    <property type="protein sequence ID" value="MUH73475.1"/>
    <property type="molecule type" value="Genomic_DNA"/>
</dbReference>
<gene>
    <name evidence="2" type="ORF">GNP35_13880</name>
</gene>